<dbReference type="Pfam" id="PF09413">
    <property type="entry name" value="DUF2007"/>
    <property type="match status" value="1"/>
</dbReference>
<dbReference type="EMBL" id="UOGF01000081">
    <property type="protein sequence ID" value="VAX32043.1"/>
    <property type="molecule type" value="Genomic_DNA"/>
</dbReference>
<accession>A0A3B1D5G3</accession>
<sequence length="181" mass="20073">MASTKRLILSLDQNKFVLPQALIPEDTKAFMCEQFEDGRIVLSPLSASMEDLLLSDEAGKQHDVQTRFPNVIDFRESRIRLKNQQQKAGLASKTKQSEVLQTELAEKSAEDTRFVKLCHFSSRLEAEMLGEILKQAEIPYLIQSEDIGIFGPGAAPVPGGVRIAVRKADIHDAQRALAGLI</sequence>
<proteinExistence type="predicted"/>
<reference evidence="2" key="1">
    <citation type="submission" date="2018-06" db="EMBL/GenBank/DDBJ databases">
        <authorList>
            <person name="Zhirakovskaya E."/>
        </authorList>
    </citation>
    <scope>NUCLEOTIDE SEQUENCE</scope>
</reference>
<protein>
    <recommendedName>
        <fullName evidence="1">DUF2007 domain-containing protein</fullName>
    </recommendedName>
</protein>
<feature type="domain" description="DUF2007" evidence="1">
    <location>
        <begin position="115"/>
        <end position="178"/>
    </location>
</feature>
<name>A0A3B1D5G3_9ZZZZ</name>
<gene>
    <name evidence="2" type="ORF">MNBD_NITROSPIRAE01-1870</name>
</gene>
<dbReference type="AlphaFoldDB" id="A0A3B1D5G3"/>
<organism evidence="2">
    <name type="scientific">hydrothermal vent metagenome</name>
    <dbReference type="NCBI Taxonomy" id="652676"/>
    <lineage>
        <taxon>unclassified sequences</taxon>
        <taxon>metagenomes</taxon>
        <taxon>ecological metagenomes</taxon>
    </lineage>
</organism>
<evidence type="ECO:0000259" key="1">
    <source>
        <dbReference type="Pfam" id="PF09413"/>
    </source>
</evidence>
<evidence type="ECO:0000313" key="2">
    <source>
        <dbReference type="EMBL" id="VAX32043.1"/>
    </source>
</evidence>
<dbReference type="InterPro" id="IPR018551">
    <property type="entry name" value="DUF2007"/>
</dbReference>